<dbReference type="SUPFAM" id="SSF55666">
    <property type="entry name" value="Ribonuclease PH domain 2-like"/>
    <property type="match status" value="1"/>
</dbReference>
<dbReference type="RefSeq" id="XP_011429279.1">
    <property type="nucleotide sequence ID" value="XM_011430977.4"/>
</dbReference>
<dbReference type="GO" id="GO:0035925">
    <property type="term" value="F:mRNA 3'-UTR AU-rich region binding"/>
    <property type="evidence" value="ECO:0007669"/>
    <property type="project" value="TreeGrafter"/>
</dbReference>
<feature type="domain" description="Exoribonuclease phosphorolytic" evidence="13">
    <location>
        <begin position="32"/>
        <end position="166"/>
    </location>
</feature>
<dbReference type="AlphaFoldDB" id="A0A8W8K7J6"/>
<dbReference type="Gene3D" id="3.30.230.70">
    <property type="entry name" value="GHMP Kinase, N-terminal domain"/>
    <property type="match status" value="1"/>
</dbReference>
<dbReference type="GO" id="GO:0005730">
    <property type="term" value="C:nucleolus"/>
    <property type="evidence" value="ECO:0007669"/>
    <property type="project" value="UniProtKB-SubCell"/>
</dbReference>
<keyword evidence="8" id="KW-0007">Acetylation</keyword>
<dbReference type="GO" id="GO:0071035">
    <property type="term" value="P:nuclear polyadenylation-dependent rRNA catabolic process"/>
    <property type="evidence" value="ECO:0007669"/>
    <property type="project" value="TreeGrafter"/>
</dbReference>
<feature type="domain" description="Exoribonuclease phosphorolytic" evidence="14">
    <location>
        <begin position="197"/>
        <end position="260"/>
    </location>
</feature>
<dbReference type="Pfam" id="PF01138">
    <property type="entry name" value="RNase_PH"/>
    <property type="match status" value="1"/>
</dbReference>
<organism evidence="15 16">
    <name type="scientific">Magallana gigas</name>
    <name type="common">Pacific oyster</name>
    <name type="synonym">Crassostrea gigas</name>
    <dbReference type="NCBI Taxonomy" id="29159"/>
    <lineage>
        <taxon>Eukaryota</taxon>
        <taxon>Metazoa</taxon>
        <taxon>Spiralia</taxon>
        <taxon>Lophotrochozoa</taxon>
        <taxon>Mollusca</taxon>
        <taxon>Bivalvia</taxon>
        <taxon>Autobranchia</taxon>
        <taxon>Pteriomorphia</taxon>
        <taxon>Ostreida</taxon>
        <taxon>Ostreoidea</taxon>
        <taxon>Ostreidae</taxon>
        <taxon>Magallana</taxon>
    </lineage>
</organism>
<keyword evidence="9" id="KW-0539">Nucleus</keyword>
<evidence type="ECO:0000256" key="10">
    <source>
        <dbReference type="ARBA" id="ARBA00042523"/>
    </source>
</evidence>
<dbReference type="GO" id="GO:0071028">
    <property type="term" value="P:nuclear mRNA surveillance"/>
    <property type="evidence" value="ECO:0007669"/>
    <property type="project" value="TreeGrafter"/>
</dbReference>
<dbReference type="InterPro" id="IPR036345">
    <property type="entry name" value="ExoRNase_PH_dom2_sf"/>
</dbReference>
<evidence type="ECO:0000259" key="13">
    <source>
        <dbReference type="Pfam" id="PF01138"/>
    </source>
</evidence>
<evidence type="ECO:0000256" key="4">
    <source>
        <dbReference type="ARBA" id="ARBA00022490"/>
    </source>
</evidence>
<evidence type="ECO:0000256" key="5">
    <source>
        <dbReference type="ARBA" id="ARBA00022552"/>
    </source>
</evidence>
<evidence type="ECO:0000256" key="8">
    <source>
        <dbReference type="ARBA" id="ARBA00022990"/>
    </source>
</evidence>
<dbReference type="InterPro" id="IPR027408">
    <property type="entry name" value="PNPase/RNase_PH_dom_sf"/>
</dbReference>
<comment type="subunit">
    <text evidence="11">Component of the RNA exosome core complex (Exo-9), composed of EXOSC1, EXOSC2, EXOSC3, EXOSC4, EXOSC5, EXOSC6, EXOSC7, EXOSC8 and EXOSC9; within the complex interacts with EXOSC2 and EXOSC4. The catalytically inactive RNA exosome core complex (Exo-9) associates with the catalytic subunit EXOSC10/RRP6. Exo-9 may associate with DIS3 to form the nucleolar exosome complex, or DIS3L to form the cytoplasmic exosome complex. Exo-9 is formed by a hexameric base ring consisting of the heterodimers EXOSC4-EXOSC9, EXOSC5-EXOSC8 and EXOSC6-EXOSC7, and a cap ring consisting of EXOSC1, EXOSC2 and EXOSC3. The RNA exosome complex associates with cofactors C1D/RRP47, MPHOSPH6/MPP6 and MTREX/MTR4. Interacts with ZC3HAV1. Interacts with DIS3; the interaction is direct.</text>
</comment>
<keyword evidence="16" id="KW-1185">Reference proteome</keyword>
<evidence type="ECO:0000256" key="6">
    <source>
        <dbReference type="ARBA" id="ARBA00022835"/>
    </source>
</evidence>
<dbReference type="GO" id="GO:0000176">
    <property type="term" value="C:nuclear exosome (RNase complex)"/>
    <property type="evidence" value="ECO:0007669"/>
    <property type="project" value="TreeGrafter"/>
</dbReference>
<evidence type="ECO:0000256" key="3">
    <source>
        <dbReference type="ARBA" id="ARBA00006678"/>
    </source>
</evidence>
<accession>A0A8W8K7J6</accession>
<comment type="similarity">
    <text evidence="3">Belongs to the RNase PH family.</text>
</comment>
<keyword evidence="7" id="KW-0694">RNA-binding</keyword>
<evidence type="ECO:0000256" key="11">
    <source>
        <dbReference type="ARBA" id="ARBA00064326"/>
    </source>
</evidence>
<dbReference type="Proteomes" id="UP000005408">
    <property type="component" value="Unassembled WGS sequence"/>
</dbReference>
<comment type="subcellular location">
    <subcellularLocation>
        <location evidence="1">Cytoplasm</location>
    </subcellularLocation>
    <subcellularLocation>
        <location evidence="2">Nucleus</location>
        <location evidence="2">Nucleolus</location>
    </subcellularLocation>
</comment>
<dbReference type="CDD" id="cd11367">
    <property type="entry name" value="RNase_PH_RRP42"/>
    <property type="match status" value="1"/>
</dbReference>
<dbReference type="GO" id="GO:0034473">
    <property type="term" value="P:U1 snRNA 3'-end processing"/>
    <property type="evidence" value="ECO:0007669"/>
    <property type="project" value="TreeGrafter"/>
</dbReference>
<dbReference type="FunFam" id="3.30.230.70:FF:000009">
    <property type="entry name" value="Exosome complex component RRP42"/>
    <property type="match status" value="1"/>
</dbReference>
<evidence type="ECO:0000256" key="9">
    <source>
        <dbReference type="ARBA" id="ARBA00023242"/>
    </source>
</evidence>
<dbReference type="SUPFAM" id="SSF54211">
    <property type="entry name" value="Ribosomal protein S5 domain 2-like"/>
    <property type="match status" value="1"/>
</dbReference>
<evidence type="ECO:0000256" key="7">
    <source>
        <dbReference type="ARBA" id="ARBA00022884"/>
    </source>
</evidence>
<dbReference type="EnsemblMetazoa" id="G22004.3">
    <property type="protein sequence ID" value="G22004.3:cds"/>
    <property type="gene ID" value="G22004"/>
</dbReference>
<dbReference type="GO" id="GO:0000177">
    <property type="term" value="C:cytoplasmic exosome (RNase complex)"/>
    <property type="evidence" value="ECO:0007669"/>
    <property type="project" value="TreeGrafter"/>
</dbReference>
<keyword evidence="6" id="KW-0271">Exosome</keyword>
<proteinExistence type="inferred from homology"/>
<dbReference type="KEGG" id="crg:105329651"/>
<dbReference type="EnsemblMetazoa" id="G22004.2">
    <property type="protein sequence ID" value="G22004.2:cds"/>
    <property type="gene ID" value="G22004"/>
</dbReference>
<dbReference type="GO" id="GO:0071038">
    <property type="term" value="P:TRAMP-dependent tRNA surveillance pathway"/>
    <property type="evidence" value="ECO:0007669"/>
    <property type="project" value="TreeGrafter"/>
</dbReference>
<dbReference type="InterPro" id="IPR050590">
    <property type="entry name" value="Exosome_comp_Rrp42_subfam"/>
</dbReference>
<name>A0A8W8K7J6_MAGGI</name>
<dbReference type="GeneID" id="105329651"/>
<dbReference type="PANTHER" id="PTHR11097:SF8">
    <property type="entry name" value="EXOSOME COMPLEX COMPONENT RRP42"/>
    <property type="match status" value="1"/>
</dbReference>
<dbReference type="Pfam" id="PF03725">
    <property type="entry name" value="RNase_PH_C"/>
    <property type="match status" value="1"/>
</dbReference>
<dbReference type="GO" id="GO:0034475">
    <property type="term" value="P:U4 snRNA 3'-end processing"/>
    <property type="evidence" value="ECO:0007669"/>
    <property type="project" value="TreeGrafter"/>
</dbReference>
<reference evidence="15" key="1">
    <citation type="submission" date="2022-08" db="UniProtKB">
        <authorList>
            <consortium name="EnsemblMetazoa"/>
        </authorList>
    </citation>
    <scope>IDENTIFICATION</scope>
    <source>
        <strain evidence="15">05x7-T-G4-1.051#20</strain>
    </source>
</reference>
<dbReference type="EnsemblMetazoa" id="G22004.1">
    <property type="protein sequence ID" value="G22004.1:cds"/>
    <property type="gene ID" value="G22004"/>
</dbReference>
<evidence type="ECO:0000313" key="16">
    <source>
        <dbReference type="Proteomes" id="UP000005408"/>
    </source>
</evidence>
<evidence type="ECO:0000256" key="2">
    <source>
        <dbReference type="ARBA" id="ARBA00004604"/>
    </source>
</evidence>
<protein>
    <recommendedName>
        <fullName evidence="12">Exosome component 7</fullName>
    </recommendedName>
    <alternativeName>
        <fullName evidence="10">Ribosomal RNA-processing protein 42</fullName>
    </alternativeName>
</protein>
<dbReference type="OrthoDB" id="272245at2759"/>
<evidence type="ECO:0000259" key="14">
    <source>
        <dbReference type="Pfam" id="PF03725"/>
    </source>
</evidence>
<keyword evidence="5" id="KW-0698">rRNA processing</keyword>
<dbReference type="InterPro" id="IPR020568">
    <property type="entry name" value="Ribosomal_Su5_D2-typ_SF"/>
</dbReference>
<dbReference type="GO" id="GO:0034476">
    <property type="term" value="P:U5 snRNA 3'-end processing"/>
    <property type="evidence" value="ECO:0007669"/>
    <property type="project" value="TreeGrafter"/>
</dbReference>
<dbReference type="InterPro" id="IPR001247">
    <property type="entry name" value="ExoRNase_PH_dom1"/>
</dbReference>
<evidence type="ECO:0000256" key="1">
    <source>
        <dbReference type="ARBA" id="ARBA00004496"/>
    </source>
</evidence>
<dbReference type="OMA" id="YNTRIPK"/>
<evidence type="ECO:0000313" key="15">
    <source>
        <dbReference type="EnsemblMetazoa" id="G22004.2:cds"/>
    </source>
</evidence>
<sequence length="290" mass="31627">MAEVDLSDAEKIFIKHGVQDNCREDGRGCEDYRHIELETGLLSNTTGSARVRLANTDILAGVKAELGTPSPDKPNKGRLEFFVDCSANATPVFEGRGGEELAAEIGNILTRTYDCPSCFDLEALCIIPEEQCWILYVDVLLLECGGNLFDVASIAVKAALYNTKIPKVTVSRDEGLVELEISDDPYDVQRVEVQSAPCIVTVCKIGHSHVVDASLKEEACCLARLTMGVTERRTVTGVRKEGSGSLDPASLEDMMQTGKRVGELLNKSLMDSLLEEERQGSKKKPVGFLK</sequence>
<dbReference type="InterPro" id="IPR015847">
    <property type="entry name" value="ExoRNase_PH_dom2"/>
</dbReference>
<dbReference type="PANTHER" id="PTHR11097">
    <property type="entry name" value="EXOSOME COMPLEX EXONUCLEASE RIBOSOMAL RNA PROCESSING PROTEIN"/>
    <property type="match status" value="1"/>
</dbReference>
<dbReference type="GO" id="GO:0016075">
    <property type="term" value="P:rRNA catabolic process"/>
    <property type="evidence" value="ECO:0007669"/>
    <property type="project" value="TreeGrafter"/>
</dbReference>
<evidence type="ECO:0000256" key="12">
    <source>
        <dbReference type="ARBA" id="ARBA00083632"/>
    </source>
</evidence>
<dbReference type="GO" id="GO:0000467">
    <property type="term" value="P:exonucleolytic trimming to generate mature 3'-end of 5.8S rRNA from tricistronic rRNA transcript (SSU-rRNA, 5.8S rRNA, LSU-rRNA)"/>
    <property type="evidence" value="ECO:0007669"/>
    <property type="project" value="TreeGrafter"/>
</dbReference>
<keyword evidence="4" id="KW-0963">Cytoplasm</keyword>